<feature type="compositionally biased region" description="Basic residues" evidence="5">
    <location>
        <begin position="79"/>
        <end position="88"/>
    </location>
</feature>
<evidence type="ECO:0000313" key="8">
    <source>
        <dbReference type="Proteomes" id="UP001497453"/>
    </source>
</evidence>
<evidence type="ECO:0000256" key="2">
    <source>
        <dbReference type="ARBA" id="ARBA00005885"/>
    </source>
</evidence>
<organism evidence="7 8">
    <name type="scientific">Somion occarium</name>
    <dbReference type="NCBI Taxonomy" id="3059160"/>
    <lineage>
        <taxon>Eukaryota</taxon>
        <taxon>Fungi</taxon>
        <taxon>Dikarya</taxon>
        <taxon>Basidiomycota</taxon>
        <taxon>Agaricomycotina</taxon>
        <taxon>Agaricomycetes</taxon>
        <taxon>Polyporales</taxon>
        <taxon>Cerrenaceae</taxon>
        <taxon>Somion</taxon>
    </lineage>
</organism>
<feature type="region of interest" description="Disordered" evidence="5">
    <location>
        <begin position="562"/>
        <end position="585"/>
    </location>
</feature>
<evidence type="ECO:0000259" key="6">
    <source>
        <dbReference type="Pfam" id="PF06886"/>
    </source>
</evidence>
<proteinExistence type="inferred from homology"/>
<accession>A0ABP1CJ49</accession>
<feature type="compositionally biased region" description="Polar residues" evidence="5">
    <location>
        <begin position="210"/>
        <end position="221"/>
    </location>
</feature>
<keyword evidence="4" id="KW-0206">Cytoskeleton</keyword>
<dbReference type="Proteomes" id="UP001497453">
    <property type="component" value="Chromosome 1"/>
</dbReference>
<protein>
    <recommendedName>
        <fullName evidence="6">TPX2 C-terminal domain-containing protein</fullName>
    </recommendedName>
</protein>
<evidence type="ECO:0000313" key="7">
    <source>
        <dbReference type="EMBL" id="CAL1694664.1"/>
    </source>
</evidence>
<gene>
    <name evidence="7" type="ORF">GFSPODELE1_LOCUS418</name>
</gene>
<feature type="compositionally biased region" description="Polar residues" evidence="5">
    <location>
        <begin position="334"/>
        <end position="350"/>
    </location>
</feature>
<feature type="domain" description="TPX2 C-terminal" evidence="6">
    <location>
        <begin position="783"/>
        <end position="852"/>
    </location>
</feature>
<evidence type="ECO:0000256" key="3">
    <source>
        <dbReference type="ARBA" id="ARBA00022490"/>
    </source>
</evidence>
<keyword evidence="3" id="KW-0963">Cytoplasm</keyword>
<comment type="subcellular location">
    <subcellularLocation>
        <location evidence="1">Cytoplasm</location>
        <location evidence="1">Cytoskeleton</location>
    </subcellularLocation>
</comment>
<feature type="compositionally biased region" description="Polar residues" evidence="5">
    <location>
        <begin position="258"/>
        <end position="268"/>
    </location>
</feature>
<dbReference type="EMBL" id="OZ037944">
    <property type="protein sequence ID" value="CAL1694664.1"/>
    <property type="molecule type" value="Genomic_DNA"/>
</dbReference>
<name>A0ABP1CJ49_9APHY</name>
<feature type="compositionally biased region" description="Basic and acidic residues" evidence="5">
    <location>
        <begin position="714"/>
        <end position="738"/>
    </location>
</feature>
<feature type="compositionally biased region" description="Polar residues" evidence="5">
    <location>
        <begin position="455"/>
        <end position="484"/>
    </location>
</feature>
<feature type="region of interest" description="Disordered" evidence="5">
    <location>
        <begin position="629"/>
        <end position="751"/>
    </location>
</feature>
<evidence type="ECO:0000256" key="1">
    <source>
        <dbReference type="ARBA" id="ARBA00004245"/>
    </source>
</evidence>
<feature type="region of interest" description="Disordered" evidence="5">
    <location>
        <begin position="422"/>
        <end position="542"/>
    </location>
</feature>
<evidence type="ECO:0000256" key="5">
    <source>
        <dbReference type="SAM" id="MobiDB-lite"/>
    </source>
</evidence>
<feature type="region of interest" description="Disordered" evidence="5">
    <location>
        <begin position="70"/>
        <end position="90"/>
    </location>
</feature>
<keyword evidence="8" id="KW-1185">Reference proteome</keyword>
<reference evidence="8" key="1">
    <citation type="submission" date="2024-04" db="EMBL/GenBank/DDBJ databases">
        <authorList>
            <person name="Shaw F."/>
            <person name="Minotto A."/>
        </authorList>
    </citation>
    <scope>NUCLEOTIDE SEQUENCE [LARGE SCALE GENOMIC DNA]</scope>
</reference>
<evidence type="ECO:0000256" key="4">
    <source>
        <dbReference type="ARBA" id="ARBA00023212"/>
    </source>
</evidence>
<dbReference type="InterPro" id="IPR027329">
    <property type="entry name" value="TPX2_C"/>
</dbReference>
<sequence length="862" mass="92963">MDLSLRHLPDLSDATGASDFSEASFQIPVADSLSSDLLLADDSTDFFKGIDETLATPAVAPPIRRQRALRLNELTPKSKASRPVRSKSRPVIPSPLKRVVAQDLTIALDEALSPLKSNEPSFTIPHISAGVDGLLLSIDADLLKSNGADVTITDGLASSTAQDMLTLSQLSPVSRPLPRSPLHSPLVVPVSFPFYDQANIPSLAEASDPTGVSESVNSLTQEPAALQPPSPGPNFETRCMSPLCPEQGPSAFVGSLGNGESSAPQRAKQNPPPSGRGMVSNELKVKPKRTVIEGGISKRGTAKLPPSMASRKLSKADGKSNPPTQSLGVRKDTLSSVKEGQASGRSTATRANVKPTIRDSPEPGNLAAALLSYGLKSEITSNGKAQFRVPVTKTSSGQVHQYVPTHVKDESCLERTQQDCLHDVPEQTSEIEDKPEFRSPNSAEQHSETRGVSPVTMSIPSGSTAEPMSEVSNDQVDSWRQESVPSEIAHVSPEDGLGPTSRTVPTSPMCASLKRSASAEPALDESQRKKAKTDASSTALTPASYKPISKLNARTTRLGAKKKTLQASRVNNGARGPCRSTSDMKASSLCTSHDATKTSDKPQSSQTFISMRSRSQSLHATQAKLIDKPRQLTVSSSRSIHDPAGPNVASTSASGRSGDLQCVSYEGKERGQAESHGTLYSLGSSDSGLMQGPRHTPHESEKSNDSLSSSKITKPIEFHFHSDARIEARKAELEERARSSQKRSVRTDGRLPIPDFKAMHAAQEAKLAARREQIVPVVPVPIDLYTDIRAQEREKFETARRAREREAELQAEERRRLQVLEEEKEIRELRKRAIPKANEVPEWYANAPKRSKESRMGASIAK</sequence>
<feature type="compositionally biased region" description="Basic and acidic residues" evidence="5">
    <location>
        <begin position="422"/>
        <end position="437"/>
    </location>
</feature>
<comment type="similarity">
    <text evidence="2">Belongs to the TPX2 family.</text>
</comment>
<feature type="region of interest" description="Disordered" evidence="5">
    <location>
        <begin position="205"/>
        <end position="361"/>
    </location>
</feature>
<dbReference type="Pfam" id="PF06886">
    <property type="entry name" value="TPX2"/>
    <property type="match status" value="1"/>
</dbReference>